<name>A0A1V4BVA8_MICAE</name>
<organism evidence="2 3">
    <name type="scientific">Microcystis aeruginosa KW</name>
    <dbReference type="NCBI Taxonomy" id="1960155"/>
    <lineage>
        <taxon>Bacteria</taxon>
        <taxon>Bacillati</taxon>
        <taxon>Cyanobacteriota</taxon>
        <taxon>Cyanophyceae</taxon>
        <taxon>Oscillatoriophycideae</taxon>
        <taxon>Chroococcales</taxon>
        <taxon>Microcystaceae</taxon>
        <taxon>Microcystis</taxon>
    </lineage>
</organism>
<evidence type="ECO:0000256" key="1">
    <source>
        <dbReference type="SAM" id="Coils"/>
    </source>
</evidence>
<keyword evidence="1" id="KW-0175">Coiled coil</keyword>
<dbReference type="RefSeq" id="WP_079205794.1">
    <property type="nucleotide sequence ID" value="NZ_MVGR01000003.1"/>
</dbReference>
<dbReference type="Proteomes" id="UP000189835">
    <property type="component" value="Unassembled WGS sequence"/>
</dbReference>
<reference evidence="2 3" key="1">
    <citation type="submission" date="2017-02" db="EMBL/GenBank/DDBJ databases">
        <title>Genome sequence of Microcystis aeruginosa KW.</title>
        <authorList>
            <person name="Oh H.-M."/>
            <person name="Ahn C.-Y."/>
            <person name="Jeong H."/>
            <person name="Srivastava A."/>
            <person name="Lee H.-G."/>
            <person name="Kang S.-R."/>
        </authorList>
    </citation>
    <scope>NUCLEOTIDE SEQUENCE [LARGE SCALE GENOMIC DNA]</scope>
    <source>
        <strain evidence="2 3">KW</strain>
    </source>
</reference>
<sequence length="76" mass="9038">MYNSPSNLHHLEKLVSDLVNQISLLTAENRDIKERLAYLEWDLHRENGYLQAENLSLRQMVDYCSEEYNPLEDSLR</sequence>
<dbReference type="AlphaFoldDB" id="A0A1V4BVA8"/>
<protein>
    <submittedName>
        <fullName evidence="2">Uncharacterized protein</fullName>
    </submittedName>
</protein>
<dbReference type="EMBL" id="MVGR01000003">
    <property type="protein sequence ID" value="OPF18556.1"/>
    <property type="molecule type" value="Genomic_DNA"/>
</dbReference>
<accession>A0A1V4BVA8</accession>
<gene>
    <name evidence="2" type="ORF">B1L04_03360</name>
</gene>
<proteinExistence type="predicted"/>
<evidence type="ECO:0000313" key="2">
    <source>
        <dbReference type="EMBL" id="OPF18556.1"/>
    </source>
</evidence>
<evidence type="ECO:0000313" key="3">
    <source>
        <dbReference type="Proteomes" id="UP000189835"/>
    </source>
</evidence>
<feature type="coiled-coil region" evidence="1">
    <location>
        <begin position="8"/>
        <end position="35"/>
    </location>
</feature>
<dbReference type="Gene3D" id="1.20.5.340">
    <property type="match status" value="1"/>
</dbReference>
<comment type="caution">
    <text evidence="2">The sequence shown here is derived from an EMBL/GenBank/DDBJ whole genome shotgun (WGS) entry which is preliminary data.</text>
</comment>